<keyword evidence="9" id="KW-1185">Reference proteome</keyword>
<evidence type="ECO:0000313" key="8">
    <source>
        <dbReference type="EMBL" id="MBK1836087.1"/>
    </source>
</evidence>
<dbReference type="InterPro" id="IPR005111">
    <property type="entry name" value="MoeA_C_domain_IV"/>
</dbReference>
<dbReference type="InterPro" id="IPR001453">
    <property type="entry name" value="MoaB/Mog_dom"/>
</dbReference>
<dbReference type="SUPFAM" id="SSF53218">
    <property type="entry name" value="Molybdenum cofactor biosynthesis proteins"/>
    <property type="match status" value="1"/>
</dbReference>
<keyword evidence="6" id="KW-0500">Molybdenum</keyword>
<dbReference type="SMART" id="SM00852">
    <property type="entry name" value="MoCF_biosynth"/>
    <property type="match status" value="1"/>
</dbReference>
<dbReference type="InterPro" id="IPR036425">
    <property type="entry name" value="MoaB/Mog-like_dom_sf"/>
</dbReference>
<sequence>MVQLDNDCFAFGGPMMAVDPALALLTGRIGPVTATETVTLTDALGRVLAADLVAPFNVPPHDNAAVDGYAVFFDDLVAAGVAAGAADAPTVLPVTGRVAAGQWLGRPAMRGEAVRIFTGAPMPAGMDTVFMQEDCRSDGATVTLPAGIRRGVNRRLAGEDVREGSVVLAAGRRLRPEDIALAASLGHAALAVRCRLRVAVFSTGDELRQPGQALEPGAVYDANRFALIALLSRLGCAVTDLGILPDRFETIRDALAAAAMGHDALITSGGMSTGEEDHVKPAVEANGRLDFWRLAIKPGRPVALGRVRDAVFVGLPGNPVAVVVTFLRIARPILLRLMGAMDETPRPIPVRATFAHKKKPGRREFLRGSLTRADDGALEATKYPRDGAGVLSSLVESEGLIELPEDLARVEPGMTVDFLPFKEFL</sequence>
<comment type="pathway">
    <text evidence="2 6">Cofactor biosynthesis; molybdopterin biosynthesis.</text>
</comment>
<dbReference type="NCBIfam" id="NF045515">
    <property type="entry name" value="Glp_gephyrin"/>
    <property type="match status" value="1"/>
</dbReference>
<proteinExistence type="inferred from homology"/>
<dbReference type="Gene3D" id="2.170.190.11">
    <property type="entry name" value="Molybdopterin biosynthesis moea protein, domain 3"/>
    <property type="match status" value="1"/>
</dbReference>
<comment type="cofactor">
    <cofactor evidence="6">
        <name>Mg(2+)</name>
        <dbReference type="ChEBI" id="CHEBI:18420"/>
    </cofactor>
</comment>
<dbReference type="InterPro" id="IPR005110">
    <property type="entry name" value="MoeA_linker/N"/>
</dbReference>
<feature type="domain" description="MoaB/Mog" evidence="7">
    <location>
        <begin position="199"/>
        <end position="336"/>
    </location>
</feature>
<dbReference type="PANTHER" id="PTHR10192">
    <property type="entry name" value="MOLYBDOPTERIN BIOSYNTHESIS PROTEIN"/>
    <property type="match status" value="1"/>
</dbReference>
<dbReference type="InterPro" id="IPR008284">
    <property type="entry name" value="MoCF_biosynth_CS"/>
</dbReference>
<evidence type="ECO:0000259" key="7">
    <source>
        <dbReference type="SMART" id="SM00852"/>
    </source>
</evidence>
<evidence type="ECO:0000256" key="4">
    <source>
        <dbReference type="ARBA" id="ARBA00023150"/>
    </source>
</evidence>
<keyword evidence="6" id="KW-0479">Metal-binding</keyword>
<dbReference type="EMBL" id="JAENHM010000007">
    <property type="protein sequence ID" value="MBK1836087.1"/>
    <property type="molecule type" value="Genomic_DNA"/>
</dbReference>
<dbReference type="Gene3D" id="3.90.105.10">
    <property type="entry name" value="Molybdopterin biosynthesis moea protein, domain 2"/>
    <property type="match status" value="1"/>
</dbReference>
<dbReference type="PANTHER" id="PTHR10192:SF5">
    <property type="entry name" value="GEPHYRIN"/>
    <property type="match status" value="1"/>
</dbReference>
<keyword evidence="6" id="KW-0460">Magnesium</keyword>
<evidence type="ECO:0000256" key="5">
    <source>
        <dbReference type="ARBA" id="ARBA00047317"/>
    </source>
</evidence>
<dbReference type="SUPFAM" id="SSF63867">
    <property type="entry name" value="MoeA C-terminal domain-like"/>
    <property type="match status" value="1"/>
</dbReference>
<dbReference type="Gene3D" id="3.40.980.10">
    <property type="entry name" value="MoaB/Mog-like domain"/>
    <property type="match status" value="1"/>
</dbReference>
<dbReference type="EC" id="2.10.1.1" evidence="6"/>
<dbReference type="Pfam" id="PF00994">
    <property type="entry name" value="MoCF_biosynth"/>
    <property type="match status" value="1"/>
</dbReference>
<dbReference type="RefSeq" id="WP_200190301.1">
    <property type="nucleotide sequence ID" value="NZ_JAENHM010000007.1"/>
</dbReference>
<evidence type="ECO:0000256" key="1">
    <source>
        <dbReference type="ARBA" id="ARBA00002901"/>
    </source>
</evidence>
<dbReference type="NCBIfam" id="TIGR00177">
    <property type="entry name" value="molyb_syn"/>
    <property type="match status" value="1"/>
</dbReference>
<dbReference type="Pfam" id="PF03454">
    <property type="entry name" value="MoeA_C"/>
    <property type="match status" value="1"/>
</dbReference>
<comment type="similarity">
    <text evidence="3 6">Belongs to the MoeA family.</text>
</comment>
<dbReference type="Gene3D" id="2.40.340.10">
    <property type="entry name" value="MoeA, C-terminal, domain IV"/>
    <property type="match status" value="1"/>
</dbReference>
<organism evidence="8 9">
    <name type="scientific">Azospirillum endophyticum</name>
    <dbReference type="NCBI Taxonomy" id="2800326"/>
    <lineage>
        <taxon>Bacteria</taxon>
        <taxon>Pseudomonadati</taxon>
        <taxon>Pseudomonadota</taxon>
        <taxon>Alphaproteobacteria</taxon>
        <taxon>Rhodospirillales</taxon>
        <taxon>Azospirillaceae</taxon>
        <taxon>Azospirillum</taxon>
    </lineage>
</organism>
<keyword evidence="6" id="KW-0808">Transferase</keyword>
<comment type="caution">
    <text evidence="8">The sequence shown here is derived from an EMBL/GenBank/DDBJ whole genome shotgun (WGS) entry which is preliminary data.</text>
</comment>
<dbReference type="InterPro" id="IPR036688">
    <property type="entry name" value="MoeA_C_domain_IV_sf"/>
</dbReference>
<comment type="function">
    <text evidence="1 6">Catalyzes the insertion of molybdate into adenylated molybdopterin with the concomitant release of AMP.</text>
</comment>
<accession>A0ABS1EYA0</accession>
<dbReference type="PROSITE" id="PS01079">
    <property type="entry name" value="MOCF_BIOSYNTHESIS_2"/>
    <property type="match status" value="1"/>
</dbReference>
<evidence type="ECO:0000256" key="2">
    <source>
        <dbReference type="ARBA" id="ARBA00005046"/>
    </source>
</evidence>
<protein>
    <recommendedName>
        <fullName evidence="6">Molybdopterin molybdenumtransferase</fullName>
        <ecNumber evidence="6">2.10.1.1</ecNumber>
    </recommendedName>
</protein>
<gene>
    <name evidence="8" type="ORF">JHL17_01565</name>
</gene>
<dbReference type="Pfam" id="PF03453">
    <property type="entry name" value="MoeA_N"/>
    <property type="match status" value="1"/>
</dbReference>
<dbReference type="Proteomes" id="UP000652760">
    <property type="component" value="Unassembled WGS sequence"/>
</dbReference>
<dbReference type="InterPro" id="IPR036135">
    <property type="entry name" value="MoeA_linker/N_sf"/>
</dbReference>
<name>A0ABS1EYA0_9PROT</name>
<evidence type="ECO:0000256" key="3">
    <source>
        <dbReference type="ARBA" id="ARBA00010763"/>
    </source>
</evidence>
<comment type="catalytic activity">
    <reaction evidence="5">
        <text>adenylyl-molybdopterin + molybdate = Mo-molybdopterin + AMP + H(+)</text>
        <dbReference type="Rhea" id="RHEA:35047"/>
        <dbReference type="ChEBI" id="CHEBI:15378"/>
        <dbReference type="ChEBI" id="CHEBI:36264"/>
        <dbReference type="ChEBI" id="CHEBI:62727"/>
        <dbReference type="ChEBI" id="CHEBI:71302"/>
        <dbReference type="ChEBI" id="CHEBI:456215"/>
        <dbReference type="EC" id="2.10.1.1"/>
    </reaction>
</comment>
<keyword evidence="4 6" id="KW-0501">Molybdenum cofactor biosynthesis</keyword>
<evidence type="ECO:0000313" key="9">
    <source>
        <dbReference type="Proteomes" id="UP000652760"/>
    </source>
</evidence>
<dbReference type="InterPro" id="IPR038987">
    <property type="entry name" value="MoeA-like"/>
</dbReference>
<evidence type="ECO:0000256" key="6">
    <source>
        <dbReference type="RuleBase" id="RU365090"/>
    </source>
</evidence>
<reference evidence="9" key="1">
    <citation type="submission" date="2021-01" db="EMBL/GenBank/DDBJ databases">
        <title>Genome public.</title>
        <authorList>
            <person name="Liu C."/>
            <person name="Sun Q."/>
        </authorList>
    </citation>
    <scope>NUCLEOTIDE SEQUENCE [LARGE SCALE GENOMIC DNA]</scope>
    <source>
        <strain evidence="9">YIM B02556</strain>
    </source>
</reference>
<dbReference type="SUPFAM" id="SSF63882">
    <property type="entry name" value="MoeA N-terminal region -like"/>
    <property type="match status" value="1"/>
</dbReference>
<dbReference type="CDD" id="cd00887">
    <property type="entry name" value="MoeA"/>
    <property type="match status" value="1"/>
</dbReference>